<accession>A0A4S4NTJ4</accession>
<dbReference type="Proteomes" id="UP000308528">
    <property type="component" value="Unassembled WGS sequence"/>
</dbReference>
<dbReference type="RefSeq" id="WP_136456666.1">
    <property type="nucleotide sequence ID" value="NZ_SRSF01000001.1"/>
</dbReference>
<dbReference type="Pfam" id="PF16153">
    <property type="entry name" value="DUF4861"/>
    <property type="match status" value="1"/>
</dbReference>
<protein>
    <submittedName>
        <fullName evidence="2">DUF4861 domain-containing protein</fullName>
    </submittedName>
</protein>
<dbReference type="OrthoDB" id="846806at2"/>
<proteinExistence type="predicted"/>
<feature type="signal peptide" evidence="1">
    <location>
        <begin position="1"/>
        <end position="22"/>
    </location>
</feature>
<evidence type="ECO:0000313" key="3">
    <source>
        <dbReference type="Proteomes" id="UP000308528"/>
    </source>
</evidence>
<sequence length="408" mass="45304">MPRSFIFLGLLLGSSFGLSAQAGDTFTVVNTQNVPHADGVVRLDLADVPILDPDTPVRFSVAGKNVPYQALDEDRDGRTDGYVLLLDLAAREQQTVAVHPLKEGEAVPNFPQRTQAELSHKINGRWQDREYLGGTFRNVDSLTVPPEHTDHSWYLRYEGPGWESDLVGYRFYLDWRNATDVFGKRTTDMVLQDVGQDGFDSYHEPADWGMDVLKVGKALGVGSLATWHEAGALRVEQTDSVSAAIVANGPVESRIRTRYHGWTVGDRTTDVVSELSIHAGSRLTRHDVALSDPLDNLATGIVKLEQGEVLQGQAGDWAYLATWGPQSLAGDLLGLAVLYRSSDLQQVTEDTHSHVVVLTPRDRQLTYYFLAAWEMDPQAIKTREAFTSYLEEQLQRLNAPLAPSFSRR</sequence>
<keyword evidence="1" id="KW-0732">Signal</keyword>
<comment type="caution">
    <text evidence="2">The sequence shown here is derived from an EMBL/GenBank/DDBJ whole genome shotgun (WGS) entry which is preliminary data.</text>
</comment>
<name>A0A4S4NTJ4_9BACT</name>
<dbReference type="EMBL" id="SRSF01000001">
    <property type="protein sequence ID" value="THH41811.1"/>
    <property type="molecule type" value="Genomic_DNA"/>
</dbReference>
<reference evidence="2 3" key="1">
    <citation type="submission" date="2019-04" db="EMBL/GenBank/DDBJ databases">
        <title>Lewinella litorea sp. nov., isolated from a marine sand.</title>
        <authorList>
            <person name="Yoon J.-H."/>
        </authorList>
    </citation>
    <scope>NUCLEOTIDE SEQUENCE [LARGE SCALE GENOMIC DNA]</scope>
    <source>
        <strain evidence="2 3">HSMS-39</strain>
    </source>
</reference>
<feature type="chain" id="PRO_5020481334" evidence="1">
    <location>
        <begin position="23"/>
        <end position="408"/>
    </location>
</feature>
<evidence type="ECO:0000256" key="1">
    <source>
        <dbReference type="SAM" id="SignalP"/>
    </source>
</evidence>
<evidence type="ECO:0000313" key="2">
    <source>
        <dbReference type="EMBL" id="THH41811.1"/>
    </source>
</evidence>
<dbReference type="AlphaFoldDB" id="A0A4S4NTJ4"/>
<dbReference type="InterPro" id="IPR032342">
    <property type="entry name" value="DUF4861"/>
</dbReference>
<organism evidence="2 3">
    <name type="scientific">Neolewinella litorea</name>
    <dbReference type="NCBI Taxonomy" id="2562452"/>
    <lineage>
        <taxon>Bacteria</taxon>
        <taxon>Pseudomonadati</taxon>
        <taxon>Bacteroidota</taxon>
        <taxon>Saprospiria</taxon>
        <taxon>Saprospirales</taxon>
        <taxon>Lewinellaceae</taxon>
        <taxon>Neolewinella</taxon>
    </lineage>
</organism>
<keyword evidence="3" id="KW-1185">Reference proteome</keyword>
<gene>
    <name evidence="2" type="ORF">E4021_04270</name>
</gene>